<comment type="caution">
    <text evidence="1">The sequence shown here is derived from an EMBL/GenBank/DDBJ whole genome shotgun (WGS) entry which is preliminary data.</text>
</comment>
<protein>
    <recommendedName>
        <fullName evidence="3">Antitoxin VapB</fullName>
    </recommendedName>
</protein>
<keyword evidence="2" id="KW-1185">Reference proteome</keyword>
<proteinExistence type="predicted"/>
<dbReference type="AlphaFoldDB" id="A0A397P4Z2"/>
<dbReference type="OrthoDB" id="7580616at2"/>
<evidence type="ECO:0000313" key="1">
    <source>
        <dbReference type="EMBL" id="RIA44302.1"/>
    </source>
</evidence>
<gene>
    <name evidence="1" type="ORF">DFR49_2543</name>
</gene>
<dbReference type="Proteomes" id="UP000266568">
    <property type="component" value="Unassembled WGS sequence"/>
</dbReference>
<dbReference type="RefSeq" id="WP_147373688.1">
    <property type="nucleotide sequence ID" value="NZ_QXDC01000003.1"/>
</dbReference>
<dbReference type="EMBL" id="QXDC01000003">
    <property type="protein sequence ID" value="RIA44302.1"/>
    <property type="molecule type" value="Genomic_DNA"/>
</dbReference>
<organism evidence="1 2">
    <name type="scientific">Hephaestia caeni</name>
    <dbReference type="NCBI Taxonomy" id="645617"/>
    <lineage>
        <taxon>Bacteria</taxon>
        <taxon>Pseudomonadati</taxon>
        <taxon>Pseudomonadota</taxon>
        <taxon>Alphaproteobacteria</taxon>
        <taxon>Sphingomonadales</taxon>
        <taxon>Sphingomonadaceae</taxon>
        <taxon>Hephaestia</taxon>
    </lineage>
</organism>
<sequence>MGNMARRLQPAITIRSARATELLRKLVKPGHSQAEVIEQALEQMAAGRQSLAAALTPSVALDFDWEPPRANPAFRPADLSD</sequence>
<reference evidence="1 2" key="1">
    <citation type="submission" date="2018-08" db="EMBL/GenBank/DDBJ databases">
        <title>Genomic Encyclopedia of Type Strains, Phase IV (KMG-IV): sequencing the most valuable type-strain genomes for metagenomic binning, comparative biology and taxonomic classification.</title>
        <authorList>
            <person name="Goeker M."/>
        </authorList>
    </citation>
    <scope>NUCLEOTIDE SEQUENCE [LARGE SCALE GENOMIC DNA]</scope>
    <source>
        <strain evidence="1 2">DSM 25527</strain>
    </source>
</reference>
<evidence type="ECO:0008006" key="3">
    <source>
        <dbReference type="Google" id="ProtNLM"/>
    </source>
</evidence>
<name>A0A397P4Z2_9SPHN</name>
<accession>A0A397P4Z2</accession>
<evidence type="ECO:0000313" key="2">
    <source>
        <dbReference type="Proteomes" id="UP000266568"/>
    </source>
</evidence>